<organism evidence="2 3">
    <name type="scientific">Gymnopilus dilepis</name>
    <dbReference type="NCBI Taxonomy" id="231916"/>
    <lineage>
        <taxon>Eukaryota</taxon>
        <taxon>Fungi</taxon>
        <taxon>Dikarya</taxon>
        <taxon>Basidiomycota</taxon>
        <taxon>Agaricomycotina</taxon>
        <taxon>Agaricomycetes</taxon>
        <taxon>Agaricomycetidae</taxon>
        <taxon>Agaricales</taxon>
        <taxon>Agaricineae</taxon>
        <taxon>Hymenogastraceae</taxon>
        <taxon>Gymnopilus</taxon>
    </lineage>
</organism>
<sequence>MPPDISADTDTPISPDLLPGSNLPETGQIPQDDATKGWSLHWLAWELLKAFKQTQDGSLVDASIQVYHKAIPYLSNPNSNPTHSAKAHRDLGNAYYERYKRFGRPGDIDAAIQHHQQGVTTDPSSSSSDEKFPALLNQQAMLHVCRFDCTGELLDLSEAIQLCQRAAELTPDGDADKPAWLANLASAFFSRFQRTVDVGDISQAVQLQARAIELLPEGHADMPFMLANLGNLYHSQAAITDDVADMLMGVQCHQEAVELIPDDHPDYASKLSHCGIALCSLFERTQDLEDISQAITLQKKAVDLTPQGHVDLPTWIINLANSFSSRYRRTDDLSDLSQAIQLYERAIAATPDAHGDLPQWMNNLGSAFAARFRRTQDPADIHRSIQQRQNAVELTPEGHAHLSDRLKDLGTSFVYRFRHTQDHEALVSAAYNYRLSATCATGHPLVRLTSAMHWARLSPQISPEEVLDAHEQITRLLSLVSGLENTLEHRRWLLLGTSRLSTTAAAAALSVNRPSKALEWLEEGRCIIWGQLNQLRTPLDDLRTCDPVLASRLEVLSKQLDNAPGLRKDSYSLDSATDSPQINTHDVSPIPGHIRLRLVKERDELLSTIRKIPRFENFLQPRKCTDLMKSIPDEGIVVVINADETRCDALILIPGRSEPIHVPLGRLSYEEAVRLTKALRRNLKSRRVRGEFVEVEEAGPQFRAARYPFTSFQDSLRDILRVLWCDLVGPILDVVPLEVRQHRIAHPTYKQRRVQKRRPSDTMETQGIINAYLFPDQ</sequence>
<dbReference type="Proteomes" id="UP000284706">
    <property type="component" value="Unassembled WGS sequence"/>
</dbReference>
<protein>
    <recommendedName>
        <fullName evidence="4">CHAT domain-containing protein</fullName>
    </recommendedName>
</protein>
<dbReference type="AlphaFoldDB" id="A0A409XYP6"/>
<dbReference type="EMBL" id="NHYE01001407">
    <property type="protein sequence ID" value="PPQ95897.1"/>
    <property type="molecule type" value="Genomic_DNA"/>
</dbReference>
<dbReference type="STRING" id="231916.A0A409XYP6"/>
<keyword evidence="3" id="KW-1185">Reference proteome</keyword>
<feature type="region of interest" description="Disordered" evidence="1">
    <location>
        <begin position="1"/>
        <end position="32"/>
    </location>
</feature>
<dbReference type="PANTHER" id="PTHR19959">
    <property type="entry name" value="KINESIN LIGHT CHAIN"/>
    <property type="match status" value="1"/>
</dbReference>
<evidence type="ECO:0008006" key="4">
    <source>
        <dbReference type="Google" id="ProtNLM"/>
    </source>
</evidence>
<dbReference type="SUPFAM" id="SSF48452">
    <property type="entry name" value="TPR-like"/>
    <property type="match status" value="1"/>
</dbReference>
<accession>A0A409XYP6</accession>
<evidence type="ECO:0000256" key="1">
    <source>
        <dbReference type="SAM" id="MobiDB-lite"/>
    </source>
</evidence>
<dbReference type="PANTHER" id="PTHR19959:SF119">
    <property type="entry name" value="FUNGAL LIPASE-LIKE DOMAIN-CONTAINING PROTEIN"/>
    <property type="match status" value="1"/>
</dbReference>
<evidence type="ECO:0000313" key="2">
    <source>
        <dbReference type="EMBL" id="PPQ95897.1"/>
    </source>
</evidence>
<dbReference type="OrthoDB" id="9991317at2759"/>
<gene>
    <name evidence="2" type="ORF">CVT26_015584</name>
</gene>
<dbReference type="InterPro" id="IPR011990">
    <property type="entry name" value="TPR-like_helical_dom_sf"/>
</dbReference>
<reference evidence="2 3" key="1">
    <citation type="journal article" date="2018" name="Evol. Lett.">
        <title>Horizontal gene cluster transfer increased hallucinogenic mushroom diversity.</title>
        <authorList>
            <person name="Reynolds H.T."/>
            <person name="Vijayakumar V."/>
            <person name="Gluck-Thaler E."/>
            <person name="Korotkin H.B."/>
            <person name="Matheny P.B."/>
            <person name="Slot J.C."/>
        </authorList>
    </citation>
    <scope>NUCLEOTIDE SEQUENCE [LARGE SCALE GENOMIC DNA]</scope>
    <source>
        <strain evidence="2 3">SRW20</strain>
    </source>
</reference>
<dbReference type="Gene3D" id="1.25.40.10">
    <property type="entry name" value="Tetratricopeptide repeat domain"/>
    <property type="match status" value="2"/>
</dbReference>
<name>A0A409XYP6_9AGAR</name>
<evidence type="ECO:0000313" key="3">
    <source>
        <dbReference type="Proteomes" id="UP000284706"/>
    </source>
</evidence>
<proteinExistence type="predicted"/>
<dbReference type="InParanoid" id="A0A409XYP6"/>
<comment type="caution">
    <text evidence="2">The sequence shown here is derived from an EMBL/GenBank/DDBJ whole genome shotgun (WGS) entry which is preliminary data.</text>
</comment>